<evidence type="ECO:0000313" key="10">
    <source>
        <dbReference type="EMBL" id="AMO38555.1"/>
    </source>
</evidence>
<evidence type="ECO:0000256" key="5">
    <source>
        <dbReference type="ARBA" id="ARBA00023002"/>
    </source>
</evidence>
<proteinExistence type="inferred from homology"/>
<name>A0A127K9A9_9RHOO</name>
<dbReference type="PANTHER" id="PTHR32439">
    <property type="entry name" value="FERREDOXIN--NITRITE REDUCTASE, CHLOROPLASTIC"/>
    <property type="match status" value="1"/>
</dbReference>
<dbReference type="GO" id="GO:0051539">
    <property type="term" value="F:4 iron, 4 sulfur cluster binding"/>
    <property type="evidence" value="ECO:0007669"/>
    <property type="project" value="UniProtKB-KW"/>
</dbReference>
<evidence type="ECO:0000313" key="11">
    <source>
        <dbReference type="Proteomes" id="UP000036902"/>
    </source>
</evidence>
<evidence type="ECO:0000256" key="2">
    <source>
        <dbReference type="ARBA" id="ARBA00022485"/>
    </source>
</evidence>
<dbReference type="Pfam" id="PF01077">
    <property type="entry name" value="NIR_SIR"/>
    <property type="match status" value="2"/>
</dbReference>
<accession>A0A127K9A9</accession>
<dbReference type="GO" id="GO:0020037">
    <property type="term" value="F:heme binding"/>
    <property type="evidence" value="ECO:0007669"/>
    <property type="project" value="InterPro"/>
</dbReference>
<dbReference type="GO" id="GO:0016491">
    <property type="term" value="F:oxidoreductase activity"/>
    <property type="evidence" value="ECO:0007669"/>
    <property type="project" value="UniProtKB-KW"/>
</dbReference>
<feature type="domain" description="Nitrite/Sulfite reductase ferredoxin-like" evidence="9">
    <location>
        <begin position="53"/>
        <end position="110"/>
    </location>
</feature>
<dbReference type="AlphaFoldDB" id="A0A127K9A9"/>
<feature type="domain" description="Nitrite/Sulfite reductase ferredoxin-like" evidence="9">
    <location>
        <begin position="346"/>
        <end position="397"/>
    </location>
</feature>
<sequence length="562" mass="62845">MYQYDEYDQRIVDERVAQFADQTRRYLAGELTEDEFRPLRLQNGLYIQRHAPMLRIAVPYGNLNSKQLRTLGHIARTYDRGYGHITTRQNVQFNWPRLEDVPEILDQLAKVQMHAIQTSGNCIRNVTSDPFAGVAADEIVDPRPWCEILRQWSTFHPEFAFLPRKFKIAVNGAKEDRAVIRVHDIGLDIVHNAAGELGFRVLVGGGLGRTPIIGEEVAAFVPWQQILNYCEAILRVYNLHGRRDNAYKARIKILVKALGVPEFARQVEEEFAHLKDGPSTLTQAEIDRVAGRFNDPVLSALAQDAGYRARLAEDKAFAAWARRNVRNHRVQGYASVVLSLKPYGVAPGDLTADQFDAVAELADRYAFGEVRSTHEQNIVLASVREADLFALWQEARAIGLATPNIGLLTDIISCPGGDFCALANAKSIPIANAIQDRFDNLDYLFDIGELEINISGCMNACGHHHVGHIGILGVDKNGEEFYQVTIGGDQGNQTTLGKVIGPSFAAAEMPDVISSLINNFIDNRQDDERFIDTVRRIGVESFKTRVYAERTARLEAKEIAHV</sequence>
<feature type="domain" description="Nitrite/sulphite reductase 4Fe-4S" evidence="8">
    <location>
        <begin position="410"/>
        <end position="549"/>
    </location>
</feature>
<dbReference type="SUPFAM" id="SSF56014">
    <property type="entry name" value="Nitrite and sulphite reductase 4Fe-4S domain-like"/>
    <property type="match status" value="2"/>
</dbReference>
<evidence type="ECO:0000256" key="7">
    <source>
        <dbReference type="ARBA" id="ARBA00023014"/>
    </source>
</evidence>
<dbReference type="KEGG" id="thu:AC731_017365"/>
<evidence type="ECO:0000259" key="9">
    <source>
        <dbReference type="Pfam" id="PF03460"/>
    </source>
</evidence>
<evidence type="ECO:0000259" key="8">
    <source>
        <dbReference type="Pfam" id="PF01077"/>
    </source>
</evidence>
<dbReference type="PANTHER" id="PTHR32439:SF0">
    <property type="entry name" value="FERREDOXIN--NITRITE REDUCTASE, CHLOROPLASTIC"/>
    <property type="match status" value="1"/>
</dbReference>
<evidence type="ECO:0000256" key="4">
    <source>
        <dbReference type="ARBA" id="ARBA00022723"/>
    </source>
</evidence>
<keyword evidence="11" id="KW-1185">Reference proteome</keyword>
<dbReference type="RefSeq" id="WP_048708025.1">
    <property type="nucleotide sequence ID" value="NZ_CP014646.1"/>
</dbReference>
<comment type="similarity">
    <text evidence="1">Belongs to the nitrite and sulfite reductase 4Fe-4S domain family.</text>
</comment>
<evidence type="ECO:0000256" key="6">
    <source>
        <dbReference type="ARBA" id="ARBA00023004"/>
    </source>
</evidence>
<reference evidence="11" key="1">
    <citation type="submission" date="2016-03" db="EMBL/GenBank/DDBJ databases">
        <authorList>
            <person name="Ma C."/>
            <person name="Zhou S."/>
            <person name="Yang G."/>
        </authorList>
    </citation>
    <scope>NUCLEOTIDE SEQUENCE [LARGE SCALE GENOMIC DNA]</scope>
    <source>
        <strain evidence="11">SgZ-1</strain>
    </source>
</reference>
<keyword evidence="7" id="KW-0411">Iron-sulfur</keyword>
<protein>
    <submittedName>
        <fullName evidence="10">Sulfite reductase</fullName>
    </submittedName>
</protein>
<keyword evidence="5" id="KW-0560">Oxidoreductase</keyword>
<dbReference type="SUPFAM" id="SSF55124">
    <property type="entry name" value="Nitrite/Sulfite reductase N-terminal domain-like"/>
    <property type="match status" value="2"/>
</dbReference>
<organism evidence="10 11">
    <name type="scientific">Thauera humireducens</name>
    <dbReference type="NCBI Taxonomy" id="1134435"/>
    <lineage>
        <taxon>Bacteria</taxon>
        <taxon>Pseudomonadati</taxon>
        <taxon>Pseudomonadota</taxon>
        <taxon>Betaproteobacteria</taxon>
        <taxon>Rhodocyclales</taxon>
        <taxon>Zoogloeaceae</taxon>
        <taxon>Thauera</taxon>
    </lineage>
</organism>
<dbReference type="GO" id="GO:0046872">
    <property type="term" value="F:metal ion binding"/>
    <property type="evidence" value="ECO:0007669"/>
    <property type="project" value="UniProtKB-KW"/>
</dbReference>
<keyword evidence="4" id="KW-0479">Metal-binding</keyword>
<evidence type="ECO:0000256" key="1">
    <source>
        <dbReference type="ARBA" id="ARBA00010429"/>
    </source>
</evidence>
<dbReference type="Pfam" id="PF03460">
    <property type="entry name" value="NIR_SIR_ferr"/>
    <property type="match status" value="2"/>
</dbReference>
<feature type="domain" description="Nitrite/sulphite reductase 4Fe-4S" evidence="8">
    <location>
        <begin position="119"/>
        <end position="273"/>
    </location>
</feature>
<dbReference type="InterPro" id="IPR045854">
    <property type="entry name" value="NO2/SO3_Rdtase_4Fe4S_sf"/>
</dbReference>
<dbReference type="Proteomes" id="UP000036902">
    <property type="component" value="Chromosome"/>
</dbReference>
<dbReference type="STRING" id="1134435.AC731_017365"/>
<gene>
    <name evidence="10" type="ORF">AC731_017365</name>
</gene>
<dbReference type="Gene3D" id="3.30.413.10">
    <property type="entry name" value="Sulfite Reductase Hemoprotein, domain 1"/>
    <property type="match status" value="2"/>
</dbReference>
<dbReference type="InterPro" id="IPR036136">
    <property type="entry name" value="Nit/Sulf_reduc_fer-like_dom_sf"/>
</dbReference>
<keyword evidence="6" id="KW-0408">Iron</keyword>
<dbReference type="InterPro" id="IPR051329">
    <property type="entry name" value="NIR_SIR_4Fe-4S"/>
</dbReference>
<dbReference type="EMBL" id="CP014646">
    <property type="protein sequence ID" value="AMO38555.1"/>
    <property type="molecule type" value="Genomic_DNA"/>
</dbReference>
<keyword evidence="2" id="KW-0004">4Fe-4S</keyword>
<dbReference type="InterPro" id="IPR006067">
    <property type="entry name" value="NO2/SO3_Rdtase_4Fe4S_dom"/>
</dbReference>
<keyword evidence="3" id="KW-0349">Heme</keyword>
<dbReference type="Gene3D" id="3.90.480.10">
    <property type="entry name" value="Sulfite Reductase Hemoprotein,Domain 2"/>
    <property type="match status" value="1"/>
</dbReference>
<evidence type="ECO:0000256" key="3">
    <source>
        <dbReference type="ARBA" id="ARBA00022617"/>
    </source>
</evidence>
<dbReference type="InterPro" id="IPR005117">
    <property type="entry name" value="NiRdtase/SiRdtase_haem-b_fer"/>
</dbReference>